<dbReference type="OrthoDB" id="8107794at2"/>
<dbReference type="Pfam" id="PF00561">
    <property type="entry name" value="Abhydrolase_1"/>
    <property type="match status" value="1"/>
</dbReference>
<dbReference type="EMBL" id="FRDL01000003">
    <property type="protein sequence ID" value="SHN60256.1"/>
    <property type="molecule type" value="Genomic_DNA"/>
</dbReference>
<dbReference type="RefSeq" id="WP_072746653.1">
    <property type="nucleotide sequence ID" value="NZ_FOHL01000001.1"/>
</dbReference>
<dbReference type="AlphaFoldDB" id="A0A1M7SPB7"/>
<dbReference type="InterPro" id="IPR036388">
    <property type="entry name" value="WH-like_DNA-bd_sf"/>
</dbReference>
<dbReference type="STRING" id="1189325.SAMN04488119_10148"/>
<dbReference type="SUPFAM" id="SSF46894">
    <property type="entry name" value="C-terminal effector domain of the bipartite response regulators"/>
    <property type="match status" value="1"/>
</dbReference>
<gene>
    <name evidence="3" type="ORF">SAMN05216200_10349</name>
</gene>
<evidence type="ECO:0000313" key="4">
    <source>
        <dbReference type="Proteomes" id="UP000184066"/>
    </source>
</evidence>
<dbReference type="SMART" id="SM00421">
    <property type="entry name" value="HTH_LUXR"/>
    <property type="match status" value="1"/>
</dbReference>
<dbReference type="Gene3D" id="1.10.10.10">
    <property type="entry name" value="Winged helix-like DNA-binding domain superfamily/Winged helix DNA-binding domain"/>
    <property type="match status" value="1"/>
</dbReference>
<dbReference type="PANTHER" id="PTHR43433">
    <property type="entry name" value="HYDROLASE, ALPHA/BETA FOLD FAMILY PROTEIN"/>
    <property type="match status" value="1"/>
</dbReference>
<dbReference type="SUPFAM" id="SSF55785">
    <property type="entry name" value="PYP-like sensor domain (PAS domain)"/>
    <property type="match status" value="1"/>
</dbReference>
<dbReference type="InterPro" id="IPR050471">
    <property type="entry name" value="AB_hydrolase"/>
</dbReference>
<keyword evidence="4" id="KW-1185">Reference proteome</keyword>
<dbReference type="InterPro" id="IPR035965">
    <property type="entry name" value="PAS-like_dom_sf"/>
</dbReference>
<accession>A0A1M7SPB7</accession>
<dbReference type="Pfam" id="PF00196">
    <property type="entry name" value="GerE"/>
    <property type="match status" value="1"/>
</dbReference>
<dbReference type="Gene3D" id="3.40.50.1820">
    <property type="entry name" value="alpha/beta hydrolase"/>
    <property type="match status" value="1"/>
</dbReference>
<dbReference type="InterPro" id="IPR000792">
    <property type="entry name" value="Tscrpt_reg_LuxR_C"/>
</dbReference>
<feature type="domain" description="HTH luxR-type" evidence="2">
    <location>
        <begin position="215"/>
        <end position="280"/>
    </location>
</feature>
<evidence type="ECO:0000313" key="3">
    <source>
        <dbReference type="EMBL" id="SHN60256.1"/>
    </source>
</evidence>
<evidence type="ECO:0000259" key="2">
    <source>
        <dbReference type="PROSITE" id="PS50043"/>
    </source>
</evidence>
<feature type="compositionally biased region" description="Basic and acidic residues" evidence="1">
    <location>
        <begin position="16"/>
        <end position="26"/>
    </location>
</feature>
<dbReference type="GO" id="GO:0003677">
    <property type="term" value="F:DNA binding"/>
    <property type="evidence" value="ECO:0007669"/>
    <property type="project" value="InterPro"/>
</dbReference>
<feature type="region of interest" description="Disordered" evidence="1">
    <location>
        <begin position="1"/>
        <end position="26"/>
    </location>
</feature>
<reference evidence="3 4" key="1">
    <citation type="submission" date="2016-12" db="EMBL/GenBank/DDBJ databases">
        <authorList>
            <person name="Song W.-J."/>
            <person name="Kurnit D.M."/>
        </authorList>
    </citation>
    <scope>NUCLEOTIDE SEQUENCE [LARGE SCALE GENOMIC DNA]</scope>
    <source>
        <strain evidence="3 4">CGMCC 1.10808</strain>
    </source>
</reference>
<organism evidence="3 4">
    <name type="scientific">Oceanicella actignis</name>
    <dbReference type="NCBI Taxonomy" id="1189325"/>
    <lineage>
        <taxon>Bacteria</taxon>
        <taxon>Pseudomonadati</taxon>
        <taxon>Pseudomonadota</taxon>
        <taxon>Alphaproteobacteria</taxon>
        <taxon>Rhodobacterales</taxon>
        <taxon>Paracoccaceae</taxon>
        <taxon>Oceanicella</taxon>
    </lineage>
</organism>
<dbReference type="InterPro" id="IPR000073">
    <property type="entry name" value="AB_hydrolase_1"/>
</dbReference>
<dbReference type="InterPro" id="IPR016032">
    <property type="entry name" value="Sig_transdc_resp-reg_C-effctor"/>
</dbReference>
<protein>
    <submittedName>
        <fullName evidence="3">Pimeloyl-ACP methyl ester carboxylesterase</fullName>
    </submittedName>
</protein>
<name>A0A1M7SPB7_9RHOB</name>
<sequence length="602" mass="64643">MRTEQGGDGPPGSSAGRRDASPRPADEDSAILAAALEVLEHAYQAFLNPHEFARLLEVWGGHVLALGPERAARLNARLERHLERALPVLEVNAERQLQGDVLGRAVSEQLRPAVAVSPSGLVIAANEAAERRLGLSEGDQLGEAHFAPGDWEAARAFMRAPPAADPSRRLTVRLMTPEGEPAPADLAMMPARAGQAPALLLRSFEMTLSPEARAVLTARFRLTEAETEVMQNLLGGRDAADIARARRTSVATVRTQIRSIREKTGARSQLDLVRLAASLCALDETRRAELATVAARMRRSYRPPARHELATLPDGRQVEHRRIGPPNGAPTLMLHGSLFGFALPDAFFETLTAAGRSLWIPARPGFGASSPLPDDAGLADEAQALLRYADHAGLGRFAVIAHGAAAPLGAALAQAAPERVESLALISGFLPDRPNAADVDTPPWQALVQIMARGTPRLLQLLCRAGAQMLRQIGARDFYRHAYSSAPADRAAVESGATLALMKVSFNMVLAQDLRGFAQDFKLAAEDWSALWRRTALPVALIHGDQPQAYDLALARRAAALAPNACVRPIEGAGQLAALTHPMPVAHETLRHLRAHARQPQL</sequence>
<evidence type="ECO:0000256" key="1">
    <source>
        <dbReference type="SAM" id="MobiDB-lite"/>
    </source>
</evidence>
<dbReference type="GO" id="GO:0006355">
    <property type="term" value="P:regulation of DNA-templated transcription"/>
    <property type="evidence" value="ECO:0007669"/>
    <property type="project" value="InterPro"/>
</dbReference>
<dbReference type="PROSITE" id="PS50043">
    <property type="entry name" value="HTH_LUXR_2"/>
    <property type="match status" value="1"/>
</dbReference>
<dbReference type="InterPro" id="IPR029058">
    <property type="entry name" value="AB_hydrolase_fold"/>
</dbReference>
<dbReference type="PANTHER" id="PTHR43433:SF5">
    <property type="entry name" value="AB HYDROLASE-1 DOMAIN-CONTAINING PROTEIN"/>
    <property type="match status" value="1"/>
</dbReference>
<dbReference type="SUPFAM" id="SSF53474">
    <property type="entry name" value="alpha/beta-Hydrolases"/>
    <property type="match status" value="1"/>
</dbReference>
<proteinExistence type="predicted"/>
<feature type="compositionally biased region" description="Gly residues" evidence="1">
    <location>
        <begin position="1"/>
        <end position="10"/>
    </location>
</feature>
<dbReference type="Proteomes" id="UP000184066">
    <property type="component" value="Unassembled WGS sequence"/>
</dbReference>